<organism evidence="2 3">
    <name type="scientific">Persicitalea jodogahamensis</name>
    <dbReference type="NCBI Taxonomy" id="402147"/>
    <lineage>
        <taxon>Bacteria</taxon>
        <taxon>Pseudomonadati</taxon>
        <taxon>Bacteroidota</taxon>
        <taxon>Cytophagia</taxon>
        <taxon>Cytophagales</taxon>
        <taxon>Spirosomataceae</taxon>
        <taxon>Persicitalea</taxon>
    </lineage>
</organism>
<dbReference type="InterPro" id="IPR047262">
    <property type="entry name" value="PRX-like1"/>
</dbReference>
<dbReference type="InterPro" id="IPR036249">
    <property type="entry name" value="Thioredoxin-like_sf"/>
</dbReference>
<name>A0A8J3D2L0_9BACT</name>
<comment type="caution">
    <text evidence="2">The sequence shown here is derived from an EMBL/GenBank/DDBJ whole genome shotgun (WGS) entry which is preliminary data.</text>
</comment>
<feature type="domain" description="Alkyl hydroperoxide reductase subunit C/ Thiol specific antioxidant" evidence="1">
    <location>
        <begin position="7"/>
        <end position="94"/>
    </location>
</feature>
<dbReference type="Proteomes" id="UP000598271">
    <property type="component" value="Unassembled WGS sequence"/>
</dbReference>
<dbReference type="Gene3D" id="3.40.30.10">
    <property type="entry name" value="Glutaredoxin"/>
    <property type="match status" value="1"/>
</dbReference>
<evidence type="ECO:0000259" key="1">
    <source>
        <dbReference type="Pfam" id="PF00578"/>
    </source>
</evidence>
<dbReference type="PANTHER" id="PTHR43640">
    <property type="entry name" value="OS07G0260300 PROTEIN"/>
    <property type="match status" value="1"/>
</dbReference>
<dbReference type="AlphaFoldDB" id="A0A8J3D2L0"/>
<accession>A0A8J3D2L0</accession>
<evidence type="ECO:0000313" key="3">
    <source>
        <dbReference type="Proteomes" id="UP000598271"/>
    </source>
</evidence>
<dbReference type="RefSeq" id="WP_189563330.1">
    <property type="nucleotide sequence ID" value="NZ_BMXF01000001.1"/>
</dbReference>
<sequence length="146" mass="16782">MTEYTVWLFLDPECPICQNYTLPLREMHEEYAGRGVVFRGIYTSPVIKKSEIKAFHKKYKLPFPGEIDKNYTLANRWDATVTPEVVVTSPIGEVLYRGAIDNWYYALGKNRPEPTENYLKNVLDAILAGTPIPKRRTEAIGCLINR</sequence>
<dbReference type="PANTHER" id="PTHR43640:SF1">
    <property type="entry name" value="THIOREDOXIN-DEPENDENT PEROXIREDOXIN"/>
    <property type="match status" value="1"/>
</dbReference>
<proteinExistence type="predicted"/>
<protein>
    <recommendedName>
        <fullName evidence="1">Alkyl hydroperoxide reductase subunit C/ Thiol specific antioxidant domain-containing protein</fullName>
    </recommendedName>
</protein>
<reference evidence="2 3" key="1">
    <citation type="journal article" date="2014" name="Int. J. Syst. Evol. Microbiol.">
        <title>Complete genome sequence of Corynebacterium casei LMG S-19264T (=DSM 44701T), isolated from a smear-ripened cheese.</title>
        <authorList>
            <consortium name="US DOE Joint Genome Institute (JGI-PGF)"/>
            <person name="Walter F."/>
            <person name="Albersmeier A."/>
            <person name="Kalinowski J."/>
            <person name="Ruckert C."/>
        </authorList>
    </citation>
    <scope>NUCLEOTIDE SEQUENCE [LARGE SCALE GENOMIC DNA]</scope>
    <source>
        <strain evidence="2 3">KCTC 12866</strain>
    </source>
</reference>
<dbReference type="InterPro" id="IPR000866">
    <property type="entry name" value="AhpC/TSA"/>
</dbReference>
<gene>
    <name evidence="2" type="ORF">GCM10007390_11010</name>
</gene>
<dbReference type="SUPFAM" id="SSF52833">
    <property type="entry name" value="Thioredoxin-like"/>
    <property type="match status" value="1"/>
</dbReference>
<dbReference type="GO" id="GO:0016209">
    <property type="term" value="F:antioxidant activity"/>
    <property type="evidence" value="ECO:0007669"/>
    <property type="project" value="InterPro"/>
</dbReference>
<dbReference type="Pfam" id="PF00578">
    <property type="entry name" value="AhpC-TSA"/>
    <property type="match status" value="1"/>
</dbReference>
<evidence type="ECO:0000313" key="2">
    <source>
        <dbReference type="EMBL" id="GHB59147.1"/>
    </source>
</evidence>
<dbReference type="EMBL" id="BMXF01000001">
    <property type="protein sequence ID" value="GHB59147.1"/>
    <property type="molecule type" value="Genomic_DNA"/>
</dbReference>
<dbReference type="GO" id="GO:0016491">
    <property type="term" value="F:oxidoreductase activity"/>
    <property type="evidence" value="ECO:0007669"/>
    <property type="project" value="InterPro"/>
</dbReference>
<keyword evidence="3" id="KW-1185">Reference proteome</keyword>